<proteinExistence type="predicted"/>
<accession>A0A284VQK8</accession>
<name>A0A284VQK8_9EURY</name>
<evidence type="ECO:0000313" key="1">
    <source>
        <dbReference type="EMBL" id="SNQ61571.1"/>
    </source>
</evidence>
<evidence type="ECO:0000313" key="2">
    <source>
        <dbReference type="Proteomes" id="UP000218615"/>
    </source>
</evidence>
<keyword evidence="2" id="KW-1185">Reference proteome</keyword>
<sequence length="57" mass="6705">MDNSTKSQKIMLLLININEYIYNINTLNNINSFLLCHLVKDACGYFLQNLPDPRPYR</sequence>
<reference evidence="2" key="1">
    <citation type="submission" date="2017-06" db="EMBL/GenBank/DDBJ databases">
        <authorList>
            <person name="Cremers G."/>
        </authorList>
    </citation>
    <scope>NUCLEOTIDE SEQUENCE [LARGE SCALE GENOMIC DNA]</scope>
</reference>
<dbReference type="Proteomes" id="UP000218615">
    <property type="component" value="Unassembled WGS sequence"/>
</dbReference>
<organism evidence="1 2">
    <name type="scientific">Candidatus Methanoperedens nitratireducens</name>
    <dbReference type="NCBI Taxonomy" id="1392998"/>
    <lineage>
        <taxon>Archaea</taxon>
        <taxon>Methanobacteriati</taxon>
        <taxon>Methanobacteriota</taxon>
        <taxon>Stenosarchaea group</taxon>
        <taxon>Methanomicrobia</taxon>
        <taxon>Methanosarcinales</taxon>
        <taxon>ANME-2 cluster</taxon>
        <taxon>Candidatus Methanoperedentaceae</taxon>
        <taxon>Candidatus Methanoperedens</taxon>
    </lineage>
</organism>
<protein>
    <submittedName>
        <fullName evidence="1">Uncharacterized protein</fullName>
    </submittedName>
</protein>
<gene>
    <name evidence="1" type="ORF">MNV_40039</name>
</gene>
<dbReference type="AlphaFoldDB" id="A0A284VQK8"/>
<dbReference type="EMBL" id="FZMP01000185">
    <property type="protein sequence ID" value="SNQ61571.1"/>
    <property type="molecule type" value="Genomic_DNA"/>
</dbReference>